<keyword evidence="2" id="KW-1185">Reference proteome</keyword>
<proteinExistence type="predicted"/>
<name>A0AAW4PZI2_9EURY</name>
<accession>A0AAW4PZI2</accession>
<protein>
    <submittedName>
        <fullName evidence="1">Uncharacterized protein</fullName>
    </submittedName>
</protein>
<gene>
    <name evidence="1" type="ORF">EGH21_21915</name>
</gene>
<comment type="caution">
    <text evidence="1">The sequence shown here is derived from an EMBL/GenBank/DDBJ whole genome shotgun (WGS) entry which is preliminary data.</text>
</comment>
<dbReference type="EMBL" id="RKLR01000017">
    <property type="protein sequence ID" value="MBX0325677.1"/>
    <property type="molecule type" value="Genomic_DNA"/>
</dbReference>
<evidence type="ECO:0000313" key="2">
    <source>
        <dbReference type="Proteomes" id="UP001430377"/>
    </source>
</evidence>
<evidence type="ECO:0000313" key="1">
    <source>
        <dbReference type="EMBL" id="MBX0325677.1"/>
    </source>
</evidence>
<dbReference type="Proteomes" id="UP001430377">
    <property type="component" value="Unassembled WGS sequence"/>
</dbReference>
<sequence length="337" mass="38401">MTRLYVVPVGDDWIQRFNDTVASPVSVPAEAPEDLQKQAEARIWGTTDGNQKRTFFEEMETGDPLLLYNDGDFFAAGRVGAVFENPSVGDTLWDNPDSRFIYTVTDYQEISVDRERIAQLLGYEDNWVPYRFLRVSQDAVSSLLREYNSVEEAFQDFHNGGKIDPPDTGGDDDDPREHTEIQWLLIQLGLRHGYYVYVATNDKNRTYNGHRLGGDCVKNLNLPGFSAAATRIIEYVDVIWLQDDFIVKLFEVESTTSIYSGILRMTDFMVKVPNIAVDMHIVAPDDDEDKVREEINRPTFQHVLENADHCSLRYLSFAGVRDTYATVEQAGPLQDVF</sequence>
<dbReference type="AlphaFoldDB" id="A0AAW4PZI2"/>
<organism evidence="1 2">
    <name type="scientific">Haloarcula rubra</name>
    <dbReference type="NCBI Taxonomy" id="2487747"/>
    <lineage>
        <taxon>Archaea</taxon>
        <taxon>Methanobacteriati</taxon>
        <taxon>Methanobacteriota</taxon>
        <taxon>Stenosarchaea group</taxon>
        <taxon>Halobacteria</taxon>
        <taxon>Halobacteriales</taxon>
        <taxon>Haloarculaceae</taxon>
        <taxon>Haloarcula</taxon>
    </lineage>
</organism>
<dbReference type="RefSeq" id="WP_220620538.1">
    <property type="nucleotide sequence ID" value="NZ_RKLR01000017.1"/>
</dbReference>
<reference evidence="1 2" key="1">
    <citation type="submission" date="2021-06" db="EMBL/GenBank/DDBJ databases">
        <title>Halomicroarcula sp. a new haloarchaeum isolated from saline soil.</title>
        <authorList>
            <person name="Duran-Viseras A."/>
            <person name="Sanchez-Porro C."/>
            <person name="Ventosa A."/>
        </authorList>
    </citation>
    <scope>NUCLEOTIDE SEQUENCE [LARGE SCALE GENOMIC DNA]</scope>
    <source>
        <strain evidence="1 2">F13</strain>
    </source>
</reference>